<dbReference type="InterPro" id="IPR016135">
    <property type="entry name" value="UBQ-conjugating_enzyme/RWD"/>
</dbReference>
<dbReference type="InterPro" id="IPR006575">
    <property type="entry name" value="RWD_dom"/>
</dbReference>
<evidence type="ECO:0000256" key="2">
    <source>
        <dbReference type="ARBA" id="ARBA00007665"/>
    </source>
</evidence>
<dbReference type="OrthoDB" id="69641at2759"/>
<dbReference type="Pfam" id="PF05773">
    <property type="entry name" value="RWD"/>
    <property type="match status" value="1"/>
</dbReference>
<evidence type="ECO:0000256" key="1">
    <source>
        <dbReference type="ARBA" id="ARBA00004496"/>
    </source>
</evidence>
<evidence type="ECO:0000313" key="9">
    <source>
        <dbReference type="EMBL" id="KAG5974038.1"/>
    </source>
</evidence>
<dbReference type="Proteomes" id="UP000784919">
    <property type="component" value="Unassembled WGS sequence"/>
</dbReference>
<dbReference type="PROSITE" id="PS50908">
    <property type="entry name" value="RWD"/>
    <property type="match status" value="1"/>
</dbReference>
<dbReference type="Pfam" id="PF01205">
    <property type="entry name" value="Impact_N"/>
    <property type="match status" value="1"/>
</dbReference>
<proteinExistence type="inferred from homology"/>
<dbReference type="InterPro" id="IPR036956">
    <property type="entry name" value="Impact_N_sf"/>
</dbReference>
<keyword evidence="3" id="KW-0963">Cytoplasm</keyword>
<evidence type="ECO:0000256" key="6">
    <source>
        <dbReference type="ARBA" id="ARBA00023016"/>
    </source>
</evidence>
<evidence type="ECO:0000256" key="3">
    <source>
        <dbReference type="ARBA" id="ARBA00022490"/>
    </source>
</evidence>
<dbReference type="InterPro" id="IPR020569">
    <property type="entry name" value="UPF0029_Impact_CS"/>
</dbReference>
<dbReference type="InterPro" id="IPR001498">
    <property type="entry name" value="Impact_N"/>
</dbReference>
<dbReference type="PANTHER" id="PTHR16301:SF25">
    <property type="entry name" value="PROTEIN IMPACT"/>
    <property type="match status" value="1"/>
</dbReference>
<comment type="caution">
    <text evidence="9">The sequence shown here is derived from an EMBL/GenBank/DDBJ whole genome shotgun (WGS) entry which is preliminary data.</text>
</comment>
<protein>
    <recommendedName>
        <fullName evidence="8">RWD domain-containing protein</fullName>
    </recommendedName>
</protein>
<dbReference type="InterPro" id="IPR023582">
    <property type="entry name" value="Impact"/>
</dbReference>
<feature type="region of interest" description="Disordered" evidence="7">
    <location>
        <begin position="122"/>
        <end position="141"/>
    </location>
</feature>
<dbReference type="EMBL" id="SRPS01000034">
    <property type="protein sequence ID" value="KAG5974038.1"/>
    <property type="molecule type" value="Genomic_DNA"/>
</dbReference>
<dbReference type="GO" id="GO:0005737">
    <property type="term" value="C:cytoplasm"/>
    <property type="evidence" value="ECO:0007669"/>
    <property type="project" value="UniProtKB-SubCell"/>
</dbReference>
<reference evidence="9" key="1">
    <citation type="journal article" date="2020" name="bioRxiv">
        <title>Whole genome comparisons of ergot fungi reveals the divergence and evolution of species within the genus Claviceps are the result of varying mechanisms driving genome evolution and host range expansion.</title>
        <authorList>
            <person name="Wyka S.A."/>
            <person name="Mondo S.J."/>
            <person name="Liu M."/>
            <person name="Dettman J."/>
            <person name="Nalam V."/>
            <person name="Broders K.D."/>
        </authorList>
    </citation>
    <scope>NUCLEOTIDE SEQUENCE</scope>
    <source>
        <strain evidence="9">CCC 1102</strain>
    </source>
</reference>
<organism evidence="9 10">
    <name type="scientific">Claviceps arundinis</name>
    <dbReference type="NCBI Taxonomy" id="1623583"/>
    <lineage>
        <taxon>Eukaryota</taxon>
        <taxon>Fungi</taxon>
        <taxon>Dikarya</taxon>
        <taxon>Ascomycota</taxon>
        <taxon>Pezizomycotina</taxon>
        <taxon>Sordariomycetes</taxon>
        <taxon>Hypocreomycetidae</taxon>
        <taxon>Hypocreales</taxon>
        <taxon>Clavicipitaceae</taxon>
        <taxon>Claviceps</taxon>
    </lineage>
</organism>
<dbReference type="SUPFAM" id="SSF54211">
    <property type="entry name" value="Ribosomal protein S5 domain 2-like"/>
    <property type="match status" value="1"/>
</dbReference>
<dbReference type="AlphaFoldDB" id="A0A9P7MXS3"/>
<keyword evidence="6" id="KW-0346">Stress response</keyword>
<dbReference type="GO" id="GO:0006446">
    <property type="term" value="P:regulation of translational initiation"/>
    <property type="evidence" value="ECO:0007669"/>
    <property type="project" value="TreeGrafter"/>
</dbReference>
<sequence length="322" mass="34294">MSDDLLDEVEAINSIYGPGSLTPTTPDASSAQEYILKLPADEAFSSLNSPTGSSTSSSLRVHFPDSYPSRAPIVIGTHHSSGGVKGAGAKDLELFRTVLGDVFQEGCVCLFDAVEEFTRRRTEALEEREEPSSEEGGAAAAAVAAAGETCSAVTTKGSDAPGREDGGDGLNIMEMDPPDWILSEVLVENKSTFVARVARVSSPEEAKRYIAYLLATDKKTRGATHNITAWRIRAEGPAGAGTGLQFQDCDDDGETAAGGRLLHLLQVMDVWGVVVVVSRWFGGVKLGPRRFAVINGVARDGLVRAGVVREKEEGRDKGKKRR</sequence>
<comment type="subcellular location">
    <subcellularLocation>
        <location evidence="1">Cytoplasm</location>
    </subcellularLocation>
</comment>
<accession>A0A9P7MXS3</accession>
<evidence type="ECO:0000313" key="10">
    <source>
        <dbReference type="Proteomes" id="UP000784919"/>
    </source>
</evidence>
<name>A0A9P7MXS3_9HYPO</name>
<dbReference type="InterPro" id="IPR020568">
    <property type="entry name" value="Ribosomal_Su5_D2-typ_SF"/>
</dbReference>
<dbReference type="GO" id="GO:0140469">
    <property type="term" value="P:GCN2-mediated signaling"/>
    <property type="evidence" value="ECO:0007669"/>
    <property type="project" value="TreeGrafter"/>
</dbReference>
<gene>
    <name evidence="9" type="ORF">E4U56_005022</name>
</gene>
<evidence type="ECO:0000259" key="8">
    <source>
        <dbReference type="PROSITE" id="PS50908"/>
    </source>
</evidence>
<dbReference type="PANTHER" id="PTHR16301">
    <property type="entry name" value="IMPACT-RELATED"/>
    <property type="match status" value="1"/>
</dbReference>
<dbReference type="PROSITE" id="PS00910">
    <property type="entry name" value="UPF0029"/>
    <property type="match status" value="1"/>
</dbReference>
<feature type="domain" description="RWD" evidence="8">
    <location>
        <begin position="7"/>
        <end position="124"/>
    </location>
</feature>
<evidence type="ECO:0000256" key="5">
    <source>
        <dbReference type="ARBA" id="ARBA00022845"/>
    </source>
</evidence>
<dbReference type="Gene3D" id="3.10.110.10">
    <property type="entry name" value="Ubiquitin Conjugating Enzyme"/>
    <property type="match status" value="1"/>
</dbReference>
<comment type="similarity">
    <text evidence="2">Belongs to the IMPACT family.</text>
</comment>
<dbReference type="SUPFAM" id="SSF54495">
    <property type="entry name" value="UBC-like"/>
    <property type="match status" value="1"/>
</dbReference>
<evidence type="ECO:0000256" key="7">
    <source>
        <dbReference type="SAM" id="MobiDB-lite"/>
    </source>
</evidence>
<keyword evidence="5" id="KW-0810">Translation regulation</keyword>
<keyword evidence="4" id="KW-0678">Repressor</keyword>
<dbReference type="Gene3D" id="3.30.230.30">
    <property type="entry name" value="Impact, N-terminal domain"/>
    <property type="match status" value="1"/>
</dbReference>
<evidence type="ECO:0000256" key="4">
    <source>
        <dbReference type="ARBA" id="ARBA00022491"/>
    </source>
</evidence>